<evidence type="ECO:0000313" key="4">
    <source>
        <dbReference type="Proteomes" id="UP000664466"/>
    </source>
</evidence>
<gene>
    <name evidence="3" type="ORF">J1836_007630</name>
    <name evidence="2" type="ORF">J1836_05195</name>
</gene>
<evidence type="ECO:0000259" key="1">
    <source>
        <dbReference type="Pfam" id="PF26607"/>
    </source>
</evidence>
<reference evidence="3" key="2">
    <citation type="submission" date="2021-04" db="EMBL/GenBank/DDBJ databases">
        <title>Complete Genome and methylome analysis of Thiothrix fructosivorans ATCC 49748.</title>
        <authorList>
            <person name="Fomenkov A."/>
            <person name="Sun L."/>
            <person name="Vincze T."/>
            <person name="Grabovich M.Y."/>
            <person name="Roberts R.J."/>
        </authorList>
    </citation>
    <scope>NUCLEOTIDE SEQUENCE</scope>
    <source>
        <strain evidence="3">ATCC 49748</strain>
    </source>
</reference>
<reference evidence="2 4" key="1">
    <citation type="submission" date="2021-03" db="EMBL/GenBank/DDBJ databases">
        <title>Draft genome and methylome analysis of Thiotrix fructosivoruns ATCC 49748.</title>
        <authorList>
            <person name="Fomenkov A."/>
            <person name="Grabovich M.Y."/>
            <person name="Roberts R.J."/>
        </authorList>
    </citation>
    <scope>NUCLEOTIDE SEQUENCE [LARGE SCALE GENOMIC DNA]</scope>
    <source>
        <strain evidence="2 4">ATCC 49748</strain>
    </source>
</reference>
<dbReference type="InterPro" id="IPR058502">
    <property type="entry name" value="PLL-like_beta-prop"/>
</dbReference>
<evidence type="ECO:0000313" key="2">
    <source>
        <dbReference type="EMBL" id="MBO0612329.1"/>
    </source>
</evidence>
<dbReference type="AlphaFoldDB" id="A0A8B0SM40"/>
<dbReference type="Gene3D" id="3.40.50.1460">
    <property type="match status" value="1"/>
</dbReference>
<dbReference type="PANTHER" id="PTHR35362:SF1">
    <property type="entry name" value="SKICH DOMAIN-CONTAINING PROTEIN"/>
    <property type="match status" value="1"/>
</dbReference>
<name>A0A8B0SM40_9GAMM</name>
<keyword evidence="4" id="KW-1185">Reference proteome</keyword>
<dbReference type="SUPFAM" id="SSF89372">
    <property type="entry name" value="Fucose-specific lectin"/>
    <property type="match status" value="2"/>
</dbReference>
<dbReference type="RefSeq" id="WP_207250022.1">
    <property type="nucleotide sequence ID" value="NZ_JAFMPM010000006.1"/>
</dbReference>
<dbReference type="PANTHER" id="PTHR35362">
    <property type="entry name" value="ANK_REP_REGION DOMAIN-CONTAINING PROTEIN"/>
    <property type="match status" value="1"/>
</dbReference>
<dbReference type="EMBL" id="JAFMPM010000006">
    <property type="protein sequence ID" value="MBO0612329.1"/>
    <property type="molecule type" value="Genomic_DNA"/>
</dbReference>
<dbReference type="EMBL" id="CP072748">
    <property type="protein sequence ID" value="QTX12185.1"/>
    <property type="molecule type" value="Genomic_DNA"/>
</dbReference>
<organism evidence="3">
    <name type="scientific">Thiothrix fructosivorans</name>
    <dbReference type="NCBI Taxonomy" id="111770"/>
    <lineage>
        <taxon>Bacteria</taxon>
        <taxon>Pseudomonadati</taxon>
        <taxon>Pseudomonadota</taxon>
        <taxon>Gammaproteobacteria</taxon>
        <taxon>Thiotrichales</taxon>
        <taxon>Thiotrichaceae</taxon>
        <taxon>Thiothrix</taxon>
    </lineage>
</organism>
<protein>
    <submittedName>
        <fullName evidence="3">Caspase family protein</fullName>
    </submittedName>
</protein>
<proteinExistence type="predicted"/>
<feature type="domain" description="PLL-like beta propeller" evidence="1">
    <location>
        <begin position="464"/>
        <end position="685"/>
    </location>
</feature>
<dbReference type="CDD" id="cd22954">
    <property type="entry name" value="PLL_lectin"/>
    <property type="match status" value="1"/>
</dbReference>
<evidence type="ECO:0000313" key="3">
    <source>
        <dbReference type="EMBL" id="QTX12185.1"/>
    </source>
</evidence>
<dbReference type="Proteomes" id="UP000664466">
    <property type="component" value="Unassembled WGS sequence"/>
</dbReference>
<accession>A0A8B0SM40</accession>
<dbReference type="Pfam" id="PF26607">
    <property type="entry name" value="DUF8189"/>
    <property type="match status" value="1"/>
</dbReference>
<sequence length="686" mass="73948">MSNRSVPAGDDVVLGLNRRITLPRESVIVLVDHAPLYNWGHSCEHMLYDAKTGDYYDTHPSQFPPADYYHSPDHYDAIHAPVAIPTLTSGVAVAAQPTSIPELNYAIANTTGKKYAILFSGMSNNRHLNDLEFLYRTLVDVYTFDPVNITVLNYDGTVNYAGTPQPVTTWPGNNTPYRIKVNGSGTNTALGQALDAIKTKLQSNDLLLVHTNNHGGGPTSDPEAWLCCYPNWNSFTATDFANKVKVLPVFGSLVVMMEQCHSGGFQDAVLNNSKATCTSFAAACIATANSMGGADFDPFAKDWIAGVTGRNPNGSALSTTVSEPASAYDVFAYANAVKVEGDSPQFADKPANCGKSQYLTGIPQKTFSAVIASGNSDGRLEVLAIGTDNALWHIWQTAPNNGWSALASMGGIVKEIAAAKNQDGRLEVLAIGSDNALWHIWQTAPNNGWSAWASMGGIVKEIATAKNQDGRLEVFAIGSDNALWHIWQTAPNNGWSAWASMGGGVKHIRAGNNADGRIEVFAIGTDNALWHIWQKASNNGWSAWTSMGGIVKEIATAKNQDGRLEVFAIGTDNALWHIWQTAPNNGWSAWASMGGGVKHIRAGNNADGRIEVFAIGTDNALWHIWQKASNNGWSAWTSMGGIVKEIATAKNQDGRLEVFAIGSDNALWHIWQTAPNNGWSTWGKLT</sequence>
<dbReference type="Gene3D" id="2.120.10.70">
    <property type="entry name" value="Fucose-specific lectin"/>
    <property type="match status" value="2"/>
</dbReference>